<organism evidence="1 2">
    <name type="scientific">Stephania yunnanensis</name>
    <dbReference type="NCBI Taxonomy" id="152371"/>
    <lineage>
        <taxon>Eukaryota</taxon>
        <taxon>Viridiplantae</taxon>
        <taxon>Streptophyta</taxon>
        <taxon>Embryophyta</taxon>
        <taxon>Tracheophyta</taxon>
        <taxon>Spermatophyta</taxon>
        <taxon>Magnoliopsida</taxon>
        <taxon>Ranunculales</taxon>
        <taxon>Menispermaceae</taxon>
        <taxon>Menispermoideae</taxon>
        <taxon>Cissampelideae</taxon>
        <taxon>Stephania</taxon>
    </lineage>
</organism>
<comment type="caution">
    <text evidence="1">The sequence shown here is derived from an EMBL/GenBank/DDBJ whole genome shotgun (WGS) entry which is preliminary data.</text>
</comment>
<keyword evidence="2" id="KW-1185">Reference proteome</keyword>
<evidence type="ECO:0000313" key="1">
    <source>
        <dbReference type="EMBL" id="KAK9107904.1"/>
    </source>
</evidence>
<name>A0AAP0FQN2_9MAGN</name>
<reference evidence="1 2" key="1">
    <citation type="submission" date="2024-01" db="EMBL/GenBank/DDBJ databases">
        <title>Genome assemblies of Stephania.</title>
        <authorList>
            <person name="Yang L."/>
        </authorList>
    </citation>
    <scope>NUCLEOTIDE SEQUENCE [LARGE SCALE GENOMIC DNA]</scope>
    <source>
        <strain evidence="1">YNDBR</strain>
        <tissue evidence="1">Leaf</tissue>
    </source>
</reference>
<gene>
    <name evidence="1" type="ORF">Syun_023915</name>
</gene>
<dbReference type="AlphaFoldDB" id="A0AAP0FQN2"/>
<accession>A0AAP0FQN2</accession>
<protein>
    <submittedName>
        <fullName evidence="1">Uncharacterized protein</fullName>
    </submittedName>
</protein>
<dbReference type="Proteomes" id="UP001420932">
    <property type="component" value="Unassembled WGS sequence"/>
</dbReference>
<proteinExistence type="predicted"/>
<evidence type="ECO:0000313" key="2">
    <source>
        <dbReference type="Proteomes" id="UP001420932"/>
    </source>
</evidence>
<sequence length="136" mass="15561">MVMCHMYMGSVGFSLRSLAIAAYRLLRPFSYGNTPSDWGDYRPFLAADNLEFGSSGIYNDNPSLMFHGGYGYSHSSYIDSSEIVRRAWKSIALCIFFLNSDITSKVGDFDDIIEGYNSMEFHRITELMFFYRGVFN</sequence>
<dbReference type="EMBL" id="JBBNAF010000010">
    <property type="protein sequence ID" value="KAK9107904.1"/>
    <property type="molecule type" value="Genomic_DNA"/>
</dbReference>